<evidence type="ECO:0000313" key="1">
    <source>
        <dbReference type="EMBL" id="NYD39790.1"/>
    </source>
</evidence>
<name>A0A7Y9J8U3_9PSEU</name>
<keyword evidence="2" id="KW-1185">Reference proteome</keyword>
<gene>
    <name evidence="1" type="ORF">BJ983_005892</name>
</gene>
<sequence length="74" mass="8097">MTLIAVSAWDYDAPPAPRPADEEWIDRLTALQILTRHGDVEAEAQARAWLAADPAARTVWDTVAEVCGHAADTR</sequence>
<dbReference type="EMBL" id="JACCBN010000001">
    <property type="protein sequence ID" value="NYD39790.1"/>
    <property type="molecule type" value="Genomic_DNA"/>
</dbReference>
<dbReference type="RefSeq" id="WP_179797060.1">
    <property type="nucleotide sequence ID" value="NZ_BAABHP010000002.1"/>
</dbReference>
<dbReference type="AlphaFoldDB" id="A0A7Y9J8U3"/>
<comment type="caution">
    <text evidence="1">The sequence shown here is derived from an EMBL/GenBank/DDBJ whole genome shotgun (WGS) entry which is preliminary data.</text>
</comment>
<organism evidence="1 2">
    <name type="scientific">Actinomycetospora corticicola</name>
    <dbReference type="NCBI Taxonomy" id="663602"/>
    <lineage>
        <taxon>Bacteria</taxon>
        <taxon>Bacillati</taxon>
        <taxon>Actinomycetota</taxon>
        <taxon>Actinomycetes</taxon>
        <taxon>Pseudonocardiales</taxon>
        <taxon>Pseudonocardiaceae</taxon>
        <taxon>Actinomycetospora</taxon>
    </lineage>
</organism>
<dbReference type="Proteomes" id="UP000535890">
    <property type="component" value="Unassembled WGS sequence"/>
</dbReference>
<protein>
    <recommendedName>
        <fullName evidence="3">FecR N-terminal domain-containing protein</fullName>
    </recommendedName>
</protein>
<proteinExistence type="predicted"/>
<accession>A0A7Y9J8U3</accession>
<evidence type="ECO:0000313" key="2">
    <source>
        <dbReference type="Proteomes" id="UP000535890"/>
    </source>
</evidence>
<evidence type="ECO:0008006" key="3">
    <source>
        <dbReference type="Google" id="ProtNLM"/>
    </source>
</evidence>
<reference evidence="1 2" key="1">
    <citation type="submission" date="2020-07" db="EMBL/GenBank/DDBJ databases">
        <title>Sequencing the genomes of 1000 actinobacteria strains.</title>
        <authorList>
            <person name="Klenk H.-P."/>
        </authorList>
    </citation>
    <scope>NUCLEOTIDE SEQUENCE [LARGE SCALE GENOMIC DNA]</scope>
    <source>
        <strain evidence="1 2">DSM 45772</strain>
    </source>
</reference>